<dbReference type="InterPro" id="IPR002182">
    <property type="entry name" value="NB-ARC"/>
</dbReference>
<dbReference type="SMART" id="SM00382">
    <property type="entry name" value="AAA"/>
    <property type="match status" value="1"/>
</dbReference>
<evidence type="ECO:0000259" key="4">
    <source>
        <dbReference type="PROSITE" id="PS51153"/>
    </source>
</evidence>
<name>A0A438EUH6_VITVI</name>
<dbReference type="PANTHER" id="PTHR36766:SF3">
    <property type="entry name" value="RPW8 DOMAIN-CONTAINING PROTEIN"/>
    <property type="match status" value="1"/>
</dbReference>
<dbReference type="Proteomes" id="UP000288805">
    <property type="component" value="Unassembled WGS sequence"/>
</dbReference>
<dbReference type="PRINTS" id="PR00364">
    <property type="entry name" value="DISEASERSIST"/>
</dbReference>
<dbReference type="InterPro" id="IPR027417">
    <property type="entry name" value="P-loop_NTPase"/>
</dbReference>
<protein>
    <submittedName>
        <fullName evidence="5">Putative disease resistance protein</fullName>
    </submittedName>
</protein>
<comment type="caution">
    <text evidence="5">The sequence shown here is derived from an EMBL/GenBank/DDBJ whole genome shotgun (WGS) entry which is preliminary data.</text>
</comment>
<dbReference type="SUPFAM" id="SSF52058">
    <property type="entry name" value="L domain-like"/>
    <property type="match status" value="1"/>
</dbReference>
<evidence type="ECO:0000313" key="5">
    <source>
        <dbReference type="EMBL" id="RVW51367.1"/>
    </source>
</evidence>
<evidence type="ECO:0000256" key="1">
    <source>
        <dbReference type="ARBA" id="ARBA00008894"/>
    </source>
</evidence>
<dbReference type="PROSITE" id="PS51153">
    <property type="entry name" value="RPW8"/>
    <property type="match status" value="1"/>
</dbReference>
<dbReference type="InterPro" id="IPR008808">
    <property type="entry name" value="Powdery_mildew-R_dom"/>
</dbReference>
<organism evidence="5 6">
    <name type="scientific">Vitis vinifera</name>
    <name type="common">Grape</name>
    <dbReference type="NCBI Taxonomy" id="29760"/>
    <lineage>
        <taxon>Eukaryota</taxon>
        <taxon>Viridiplantae</taxon>
        <taxon>Streptophyta</taxon>
        <taxon>Embryophyta</taxon>
        <taxon>Tracheophyta</taxon>
        <taxon>Spermatophyta</taxon>
        <taxon>Magnoliopsida</taxon>
        <taxon>eudicotyledons</taxon>
        <taxon>Gunneridae</taxon>
        <taxon>Pentapetalae</taxon>
        <taxon>rosids</taxon>
        <taxon>Vitales</taxon>
        <taxon>Vitaceae</taxon>
        <taxon>Viteae</taxon>
        <taxon>Vitis</taxon>
    </lineage>
</organism>
<proteinExistence type="inferred from homology"/>
<dbReference type="Gene3D" id="3.80.10.10">
    <property type="entry name" value="Ribonuclease Inhibitor"/>
    <property type="match status" value="2"/>
</dbReference>
<dbReference type="Gene3D" id="1.10.10.10">
    <property type="entry name" value="Winged helix-like DNA-binding domain superfamily/Winged helix DNA-binding domain"/>
    <property type="match status" value="1"/>
</dbReference>
<evidence type="ECO:0000313" key="6">
    <source>
        <dbReference type="Proteomes" id="UP000288805"/>
    </source>
</evidence>
<dbReference type="GO" id="GO:0006952">
    <property type="term" value="P:defense response"/>
    <property type="evidence" value="ECO:0007669"/>
    <property type="project" value="UniProtKB-KW"/>
</dbReference>
<feature type="domain" description="RPW8" evidence="4">
    <location>
        <begin position="41"/>
        <end position="190"/>
    </location>
</feature>
<sequence>MSKYCLNTGIGLTFSRRLRICEDITDHLQICLRARQTQSNSRYGDYWRSRSGEVTGELIKPIFDGVKKAASFDEILKQVGSILKLIGPTVHQIKQLSGERDRPKGESEKQLIQLYEEGGKLIQKYYRAHWLINKWKYEGKVNAFYKSLLLFFQFGMPLEQLKTNMESLALRQSQLKSGAGEVSGQIGFLGSGGCYAQSVVVVSAPGGCGKTTLVQKLCQDPDVKGKFKDNIFFVTVSKVPNIKLMVRKLFEHNHSRVPEFQNDQDAIIQLEQLLKKQAEKAPVLLVLDDVWGGPDIRVEPEFPLQKFEFKIPECRILVTSRYKFPGFGSAYKLDLLHGEEAMKLFRHSAFPTDGDFTLDEDFDEDLVKEIVKRCGGFPLVLQVVARSLCGLPVEIWKSRLLEWSEGQSILESGEGLLDCLQSSLASLNDKLKECFMDLGSFPEDKKIPVTALIDMWAELYKLDKNGVHAISRLIKLSLQNLLNLVVTRKGTAEVEGCYDDAFVLQHDLLRELAIRQSSQEPMEERKRLILDLSGNKLPDWWTEEKQPCIKARVLSISTDEMFSSSWCDMQAPEVEVLILNFQTRESNYTLPEFMKRMDKLKVLVLTNYGFSIPELTNFSVLGSLSSLKRIRLERVSIPALCNTMVELKNLEKITLVMCKINQAFNCSAIQMPVMLPNLKEINIDSCNDLVGLPEWLCDLVQLRKLSISNCHKPSTLPEGMGRLGNLEVLRLHACTKLVGLPDSIASLHNLTCLDISGCFRMRELPKQMGELCRLRKLYMRRCSRLRELPPSIMRIKQLKVICDTEKAHLWEDHNFTNLMIDETTDLDWLV</sequence>
<dbReference type="InterPro" id="IPR042197">
    <property type="entry name" value="Apaf_helical"/>
</dbReference>
<evidence type="ECO:0000256" key="3">
    <source>
        <dbReference type="ARBA" id="ARBA00022821"/>
    </source>
</evidence>
<dbReference type="SUPFAM" id="SSF52540">
    <property type="entry name" value="P-loop containing nucleoside triphosphate hydrolases"/>
    <property type="match status" value="1"/>
</dbReference>
<accession>A0A438EUH6</accession>
<dbReference type="CDD" id="cd00882">
    <property type="entry name" value="Ras_like_GTPase"/>
    <property type="match status" value="1"/>
</dbReference>
<keyword evidence="2" id="KW-0677">Repeat</keyword>
<dbReference type="InterPro" id="IPR032675">
    <property type="entry name" value="LRR_dom_sf"/>
</dbReference>
<keyword evidence="3" id="KW-0611">Plant defense</keyword>
<dbReference type="InterPro" id="IPR003593">
    <property type="entry name" value="AAA+_ATPase"/>
</dbReference>
<gene>
    <name evidence="5" type="primary">VvCHDh000073_10</name>
    <name evidence="5" type="ORF">CK203_094724</name>
</gene>
<dbReference type="Gene3D" id="1.10.8.430">
    <property type="entry name" value="Helical domain of apoptotic protease-activating factors"/>
    <property type="match status" value="1"/>
</dbReference>
<dbReference type="EMBL" id="QGNW01001183">
    <property type="protein sequence ID" value="RVW51367.1"/>
    <property type="molecule type" value="Genomic_DNA"/>
</dbReference>
<dbReference type="PANTHER" id="PTHR36766">
    <property type="entry name" value="PLANT BROAD-SPECTRUM MILDEW RESISTANCE PROTEIN RPW8"/>
    <property type="match status" value="1"/>
</dbReference>
<dbReference type="AlphaFoldDB" id="A0A438EUH6"/>
<dbReference type="Pfam" id="PF00931">
    <property type="entry name" value="NB-ARC"/>
    <property type="match status" value="1"/>
</dbReference>
<evidence type="ECO:0000256" key="2">
    <source>
        <dbReference type="ARBA" id="ARBA00022737"/>
    </source>
</evidence>
<dbReference type="GO" id="GO:0043531">
    <property type="term" value="F:ADP binding"/>
    <property type="evidence" value="ECO:0007669"/>
    <property type="project" value="InterPro"/>
</dbReference>
<reference evidence="5 6" key="1">
    <citation type="journal article" date="2018" name="PLoS Genet.">
        <title>Population sequencing reveals clonal diversity and ancestral inbreeding in the grapevine cultivar Chardonnay.</title>
        <authorList>
            <person name="Roach M.J."/>
            <person name="Johnson D.L."/>
            <person name="Bohlmann J."/>
            <person name="van Vuuren H.J."/>
            <person name="Jones S.J."/>
            <person name="Pretorius I.S."/>
            <person name="Schmidt S.A."/>
            <person name="Borneman A.R."/>
        </authorList>
    </citation>
    <scope>NUCLEOTIDE SEQUENCE [LARGE SCALE GENOMIC DNA]</scope>
    <source>
        <strain evidence="6">cv. Chardonnay</strain>
        <tissue evidence="5">Leaf</tissue>
    </source>
</reference>
<comment type="similarity">
    <text evidence="1">Belongs to the disease resistance NB-LRR family.</text>
</comment>
<dbReference type="Pfam" id="PF05659">
    <property type="entry name" value="RPW8"/>
    <property type="match status" value="1"/>
</dbReference>
<dbReference type="Gene3D" id="3.40.50.300">
    <property type="entry name" value="P-loop containing nucleotide triphosphate hydrolases"/>
    <property type="match status" value="1"/>
</dbReference>
<dbReference type="InterPro" id="IPR036388">
    <property type="entry name" value="WH-like_DNA-bd_sf"/>
</dbReference>